<sequence>MPERRRVTQTRSLEERLVEEAKRLRAQAQLLPPGFDREHAIRKACQAETGSHMNEWLRSPGLQPPK</sequence>
<dbReference type="EMBL" id="CP088100">
    <property type="protein sequence ID" value="UFW91336.1"/>
    <property type="molecule type" value="Genomic_DNA"/>
</dbReference>
<accession>A0ABY3R1S7</accession>
<name>A0ABY3R1S7_9BRAD</name>
<protein>
    <submittedName>
        <fullName evidence="1">Uncharacterized protein</fullName>
    </submittedName>
</protein>
<proteinExistence type="predicted"/>
<keyword evidence="2" id="KW-1185">Reference proteome</keyword>
<evidence type="ECO:0000313" key="1">
    <source>
        <dbReference type="EMBL" id="UFW91336.1"/>
    </source>
</evidence>
<organism evidence="1 2">
    <name type="scientific">Bradyrhizobium barranii</name>
    <dbReference type="NCBI Taxonomy" id="2992140"/>
    <lineage>
        <taxon>Bacteria</taxon>
        <taxon>Pseudomonadati</taxon>
        <taxon>Pseudomonadota</taxon>
        <taxon>Alphaproteobacteria</taxon>
        <taxon>Hyphomicrobiales</taxon>
        <taxon>Nitrobacteraceae</taxon>
        <taxon>Bradyrhizobium</taxon>
    </lineage>
</organism>
<dbReference type="Proteomes" id="UP001430990">
    <property type="component" value="Chromosome"/>
</dbReference>
<reference evidence="1" key="1">
    <citation type="submission" date="2021-11" db="EMBL/GenBank/DDBJ databases">
        <title>Australian commercial rhizobial inoculants.</title>
        <authorList>
            <person name="Kohlmeier M.G."/>
            <person name="O'Hara G.W."/>
            <person name="Colombi E."/>
            <person name="Ramsay J.P."/>
            <person name="Terpolilli J."/>
        </authorList>
    </citation>
    <scope>NUCLEOTIDE SEQUENCE</scope>
    <source>
        <strain evidence="1">CC829</strain>
    </source>
</reference>
<gene>
    <name evidence="1" type="ORF">BjapCC829_32515</name>
</gene>
<evidence type="ECO:0000313" key="2">
    <source>
        <dbReference type="Proteomes" id="UP001430990"/>
    </source>
</evidence>